<dbReference type="CDD" id="cd04629">
    <property type="entry name" value="CBS_pair_bac"/>
    <property type="match status" value="1"/>
</dbReference>
<dbReference type="PANTHER" id="PTHR43080">
    <property type="entry name" value="CBS DOMAIN-CONTAINING PROTEIN CBSX3, MITOCHONDRIAL"/>
    <property type="match status" value="1"/>
</dbReference>
<feature type="domain" description="CBS" evidence="3">
    <location>
        <begin position="10"/>
        <end position="68"/>
    </location>
</feature>
<evidence type="ECO:0000256" key="2">
    <source>
        <dbReference type="PROSITE-ProRule" id="PRU00703"/>
    </source>
</evidence>
<dbReference type="EMBL" id="PIPT01000001">
    <property type="protein sequence ID" value="RUO50721.1"/>
    <property type="molecule type" value="Genomic_DNA"/>
</dbReference>
<dbReference type="RefSeq" id="WP_126832319.1">
    <property type="nucleotide sequence ID" value="NZ_JBLXIO010000004.1"/>
</dbReference>
<dbReference type="PANTHER" id="PTHR43080:SF2">
    <property type="entry name" value="CBS DOMAIN-CONTAINING PROTEIN"/>
    <property type="match status" value="1"/>
</dbReference>
<protein>
    <submittedName>
        <fullName evidence="4">CBS domain-containing protein</fullName>
    </submittedName>
</protein>
<keyword evidence="1 2" id="KW-0129">CBS domain</keyword>
<evidence type="ECO:0000313" key="5">
    <source>
        <dbReference type="Proteomes" id="UP000286678"/>
    </source>
</evidence>
<dbReference type="Proteomes" id="UP000286678">
    <property type="component" value="Unassembled WGS sequence"/>
</dbReference>
<gene>
    <name evidence="4" type="ORF">CWE21_01040</name>
</gene>
<proteinExistence type="predicted"/>
<dbReference type="SMART" id="SM00116">
    <property type="entry name" value="CBS"/>
    <property type="match status" value="2"/>
</dbReference>
<organism evidence="4 5">
    <name type="scientific">Pseudidiomarina aquimaris</name>
    <dbReference type="NCBI Taxonomy" id="641841"/>
    <lineage>
        <taxon>Bacteria</taxon>
        <taxon>Pseudomonadati</taxon>
        <taxon>Pseudomonadota</taxon>
        <taxon>Gammaproteobacteria</taxon>
        <taxon>Alteromonadales</taxon>
        <taxon>Idiomarinaceae</taxon>
        <taxon>Pseudidiomarina</taxon>
    </lineage>
</organism>
<reference evidence="5" key="1">
    <citation type="journal article" date="2018" name="Front. Microbiol.">
        <title>Genome-Based Analysis Reveals the Taxonomy and Diversity of the Family Idiomarinaceae.</title>
        <authorList>
            <person name="Liu Y."/>
            <person name="Lai Q."/>
            <person name="Shao Z."/>
        </authorList>
    </citation>
    <scope>NUCLEOTIDE SEQUENCE [LARGE SCALE GENOMIC DNA]</scope>
    <source>
        <strain evidence="5">SW15</strain>
    </source>
</reference>
<name>A0A432XQ23_9GAMM</name>
<dbReference type="InterPro" id="IPR051257">
    <property type="entry name" value="Diverse_CBS-Domain"/>
</dbReference>
<accession>A0A432XQ23</accession>
<keyword evidence="5" id="KW-1185">Reference proteome</keyword>
<evidence type="ECO:0000259" key="3">
    <source>
        <dbReference type="PROSITE" id="PS51371"/>
    </source>
</evidence>
<evidence type="ECO:0000313" key="4">
    <source>
        <dbReference type="EMBL" id="RUO50721.1"/>
    </source>
</evidence>
<dbReference type="AlphaFoldDB" id="A0A432XQ23"/>
<sequence length="140" mass="16005">MQSMKVEDFMHRRPVVFTEDLPIEAAVERLLQSRQRGGPVVDTEQKVIGFLSEQDCLAAMLRDTYHKELSANVSDCMYRGEVLSVFADESITDVAQRMDAKKPKVYPVLDGDTKQLVGVITRTDVLAAIDQYYQDSYRRR</sequence>
<comment type="caution">
    <text evidence="4">The sequence shown here is derived from an EMBL/GenBank/DDBJ whole genome shotgun (WGS) entry which is preliminary data.</text>
</comment>
<dbReference type="PROSITE" id="PS51371">
    <property type="entry name" value="CBS"/>
    <property type="match status" value="2"/>
</dbReference>
<dbReference type="SUPFAM" id="SSF54631">
    <property type="entry name" value="CBS-domain pair"/>
    <property type="match status" value="1"/>
</dbReference>
<dbReference type="InterPro" id="IPR046342">
    <property type="entry name" value="CBS_dom_sf"/>
</dbReference>
<dbReference type="Pfam" id="PF00571">
    <property type="entry name" value="CBS"/>
    <property type="match status" value="2"/>
</dbReference>
<dbReference type="InterPro" id="IPR000644">
    <property type="entry name" value="CBS_dom"/>
</dbReference>
<dbReference type="OrthoDB" id="9790355at2"/>
<dbReference type="Gene3D" id="3.10.580.10">
    <property type="entry name" value="CBS-domain"/>
    <property type="match status" value="1"/>
</dbReference>
<feature type="domain" description="CBS" evidence="3">
    <location>
        <begin position="77"/>
        <end position="136"/>
    </location>
</feature>
<evidence type="ECO:0000256" key="1">
    <source>
        <dbReference type="ARBA" id="ARBA00023122"/>
    </source>
</evidence>
<dbReference type="InterPro" id="IPR044729">
    <property type="entry name" value="CBS_bac"/>
</dbReference>